<keyword evidence="6" id="KW-0282">Flagellum</keyword>
<dbReference type="CDD" id="cd16098">
    <property type="entry name" value="FliS"/>
    <property type="match status" value="1"/>
</dbReference>
<dbReference type="GO" id="GO:0071973">
    <property type="term" value="P:bacterial-type flagellum-dependent cell motility"/>
    <property type="evidence" value="ECO:0007669"/>
    <property type="project" value="TreeGrafter"/>
</dbReference>
<organism evidence="6 7">
    <name type="scientific">Leifsonia tongyongensis</name>
    <dbReference type="NCBI Taxonomy" id="1268043"/>
    <lineage>
        <taxon>Bacteria</taxon>
        <taxon>Bacillati</taxon>
        <taxon>Actinomycetota</taxon>
        <taxon>Actinomycetes</taxon>
        <taxon>Micrococcales</taxon>
        <taxon>Microbacteriaceae</taxon>
        <taxon>Leifsonia</taxon>
    </lineage>
</organism>
<sequence>MTTQTAQLAQYNRNAILSATPTQLVTMLYDRLVLDLKRAEAAQDDERWADAHEQLLHAQDIVAELSSSLRIDAWDGAAGLFAIYVYVHQALVDANIHRNIDRTREAIALLEPLCASWHQAAQLIPAQNAAAAGGSLGVA</sequence>
<protein>
    <submittedName>
        <fullName evidence="6">Flagellar export chaperone FliS</fullName>
    </submittedName>
</protein>
<comment type="similarity">
    <text evidence="2">Belongs to the FliS family.</text>
</comment>
<comment type="caution">
    <text evidence="6">The sequence shown here is derived from an EMBL/GenBank/DDBJ whole genome shotgun (WGS) entry which is preliminary data.</text>
</comment>
<accession>A0A6L9XV50</accession>
<dbReference type="GO" id="GO:0005829">
    <property type="term" value="C:cytosol"/>
    <property type="evidence" value="ECO:0007669"/>
    <property type="project" value="UniProtKB-SubCell"/>
</dbReference>
<dbReference type="Gene3D" id="1.20.120.340">
    <property type="entry name" value="Flagellar protein FliS"/>
    <property type="match status" value="1"/>
</dbReference>
<evidence type="ECO:0000256" key="2">
    <source>
        <dbReference type="ARBA" id="ARBA00008787"/>
    </source>
</evidence>
<comment type="subcellular location">
    <subcellularLocation>
        <location evidence="1">Cytoplasm</location>
        <location evidence="1">Cytosol</location>
    </subcellularLocation>
</comment>
<dbReference type="RefSeq" id="WP_163288344.1">
    <property type="nucleotide sequence ID" value="NZ_JAAGWY010000001.1"/>
</dbReference>
<dbReference type="AlphaFoldDB" id="A0A6L9XV50"/>
<dbReference type="NCBIfam" id="TIGR00208">
    <property type="entry name" value="fliS"/>
    <property type="match status" value="1"/>
</dbReference>
<proteinExistence type="inferred from homology"/>
<evidence type="ECO:0000313" key="7">
    <source>
        <dbReference type="Proteomes" id="UP000474967"/>
    </source>
</evidence>
<dbReference type="InterPro" id="IPR036584">
    <property type="entry name" value="FliS_sf"/>
</dbReference>
<dbReference type="GO" id="GO:0044780">
    <property type="term" value="P:bacterial-type flagellum assembly"/>
    <property type="evidence" value="ECO:0007669"/>
    <property type="project" value="InterPro"/>
</dbReference>
<evidence type="ECO:0000256" key="3">
    <source>
        <dbReference type="ARBA" id="ARBA00022490"/>
    </source>
</evidence>
<keyword evidence="4" id="KW-1005">Bacterial flagellum biogenesis</keyword>
<evidence type="ECO:0000256" key="4">
    <source>
        <dbReference type="ARBA" id="ARBA00022795"/>
    </source>
</evidence>
<keyword evidence="3" id="KW-0963">Cytoplasm</keyword>
<reference evidence="6 7" key="1">
    <citation type="journal article" date="2014" name="J. Microbiol.">
        <title>Diaminobutyricibacter tongyongensis gen. nov., sp. nov. and Homoserinibacter gongjuensis gen. nov., sp. nov. belong to the family Microbacteriaceae.</title>
        <authorList>
            <person name="Kim S.J."/>
            <person name="Ahn J.H."/>
            <person name="Weon H.Y."/>
            <person name="Hamada M."/>
            <person name="Suzuki K."/>
            <person name="Kwon S.W."/>
        </authorList>
    </citation>
    <scope>NUCLEOTIDE SEQUENCE [LARGE SCALE GENOMIC DNA]</scope>
    <source>
        <strain evidence="6 7">NBRC 108724</strain>
    </source>
</reference>
<keyword evidence="7" id="KW-1185">Reference proteome</keyword>
<dbReference type="SUPFAM" id="SSF101116">
    <property type="entry name" value="Flagellar export chaperone FliS"/>
    <property type="match status" value="1"/>
</dbReference>
<dbReference type="PANTHER" id="PTHR34773:SF1">
    <property type="entry name" value="FLAGELLAR SECRETION CHAPERONE FLIS"/>
    <property type="match status" value="1"/>
</dbReference>
<name>A0A6L9XV50_9MICO</name>
<evidence type="ECO:0000256" key="5">
    <source>
        <dbReference type="ARBA" id="ARBA00023186"/>
    </source>
</evidence>
<evidence type="ECO:0000313" key="6">
    <source>
        <dbReference type="EMBL" id="NEN05176.1"/>
    </source>
</evidence>
<dbReference type="EMBL" id="JAAGWY010000001">
    <property type="protein sequence ID" value="NEN05176.1"/>
    <property type="molecule type" value="Genomic_DNA"/>
</dbReference>
<dbReference type="Proteomes" id="UP000474967">
    <property type="component" value="Unassembled WGS sequence"/>
</dbReference>
<gene>
    <name evidence="6" type="primary">fliS</name>
    <name evidence="6" type="ORF">G3T36_04760</name>
</gene>
<keyword evidence="6" id="KW-0969">Cilium</keyword>
<evidence type="ECO:0000256" key="1">
    <source>
        <dbReference type="ARBA" id="ARBA00004514"/>
    </source>
</evidence>
<dbReference type="PANTHER" id="PTHR34773">
    <property type="entry name" value="FLAGELLAR SECRETION CHAPERONE FLIS"/>
    <property type="match status" value="1"/>
</dbReference>
<keyword evidence="6" id="KW-0966">Cell projection</keyword>
<dbReference type="Pfam" id="PF02561">
    <property type="entry name" value="FliS"/>
    <property type="match status" value="1"/>
</dbReference>
<keyword evidence="5" id="KW-0143">Chaperone</keyword>
<dbReference type="InterPro" id="IPR003713">
    <property type="entry name" value="FliS"/>
</dbReference>